<dbReference type="Proteomes" id="UP000271162">
    <property type="component" value="Unassembled WGS sequence"/>
</dbReference>
<keyword evidence="3" id="KW-1185">Reference proteome</keyword>
<dbReference type="WBParaSite" id="NBR_0001019601-mRNA-1">
    <property type="protein sequence ID" value="NBR_0001019601-mRNA-1"/>
    <property type="gene ID" value="NBR_0001019601"/>
</dbReference>
<dbReference type="EMBL" id="UYSL01020271">
    <property type="protein sequence ID" value="VDL73786.1"/>
    <property type="molecule type" value="Genomic_DNA"/>
</dbReference>
<evidence type="ECO:0000313" key="2">
    <source>
        <dbReference type="EMBL" id="VDL73786.1"/>
    </source>
</evidence>
<feature type="transmembrane region" description="Helical" evidence="1">
    <location>
        <begin position="20"/>
        <end position="44"/>
    </location>
</feature>
<proteinExistence type="predicted"/>
<keyword evidence="1" id="KW-0472">Membrane</keyword>
<evidence type="ECO:0000256" key="1">
    <source>
        <dbReference type="SAM" id="Phobius"/>
    </source>
</evidence>
<gene>
    <name evidence="2" type="ORF">NBR_LOCUS10197</name>
</gene>
<accession>A0A0N4Y344</accession>
<keyword evidence="1" id="KW-0812">Transmembrane</keyword>
<keyword evidence="1" id="KW-1133">Transmembrane helix</keyword>
<sequence length="116" mass="12864">MAAERSFFTPSHYLGCNCHYPLMLLVFILLTIFVLFICVSICCIDATKCSPFKNSTKCSRLKTAPIRNAAKFIERKLSMEQPLAEYVVLNSSLSSYSPPSSRSATLRSEASIVSTV</sequence>
<reference evidence="4" key="1">
    <citation type="submission" date="2017-02" db="UniProtKB">
        <authorList>
            <consortium name="WormBaseParasite"/>
        </authorList>
    </citation>
    <scope>IDENTIFICATION</scope>
</reference>
<organism evidence="4">
    <name type="scientific">Nippostrongylus brasiliensis</name>
    <name type="common">Rat hookworm</name>
    <dbReference type="NCBI Taxonomy" id="27835"/>
    <lineage>
        <taxon>Eukaryota</taxon>
        <taxon>Metazoa</taxon>
        <taxon>Ecdysozoa</taxon>
        <taxon>Nematoda</taxon>
        <taxon>Chromadorea</taxon>
        <taxon>Rhabditida</taxon>
        <taxon>Rhabditina</taxon>
        <taxon>Rhabditomorpha</taxon>
        <taxon>Strongyloidea</taxon>
        <taxon>Heligmosomidae</taxon>
        <taxon>Nippostrongylus</taxon>
    </lineage>
</organism>
<dbReference type="AlphaFoldDB" id="A0A0N4Y344"/>
<protein>
    <submittedName>
        <fullName evidence="4">Transmembrane protein</fullName>
    </submittedName>
</protein>
<name>A0A0N4Y344_NIPBR</name>
<dbReference type="OMA" id="MNARFVE"/>
<evidence type="ECO:0000313" key="4">
    <source>
        <dbReference type="WBParaSite" id="NBR_0001019601-mRNA-1"/>
    </source>
</evidence>
<reference evidence="2 3" key="2">
    <citation type="submission" date="2018-11" db="EMBL/GenBank/DDBJ databases">
        <authorList>
            <consortium name="Pathogen Informatics"/>
        </authorList>
    </citation>
    <scope>NUCLEOTIDE SEQUENCE [LARGE SCALE GENOMIC DNA]</scope>
</reference>
<evidence type="ECO:0000313" key="3">
    <source>
        <dbReference type="Proteomes" id="UP000271162"/>
    </source>
</evidence>